<evidence type="ECO:0000259" key="4">
    <source>
        <dbReference type="Pfam" id="PF25989"/>
    </source>
</evidence>
<dbReference type="GO" id="GO:0015562">
    <property type="term" value="F:efflux transmembrane transporter activity"/>
    <property type="evidence" value="ECO:0007669"/>
    <property type="project" value="TreeGrafter"/>
</dbReference>
<evidence type="ECO:0000256" key="1">
    <source>
        <dbReference type="ARBA" id="ARBA00009477"/>
    </source>
</evidence>
<dbReference type="RefSeq" id="WP_318350614.1">
    <property type="nucleotide sequence ID" value="NZ_AP018694.1"/>
</dbReference>
<feature type="signal peptide" evidence="2">
    <location>
        <begin position="1"/>
        <end position="21"/>
    </location>
</feature>
<evidence type="ECO:0000313" key="6">
    <source>
        <dbReference type="Proteomes" id="UP001193389"/>
    </source>
</evidence>
<dbReference type="Gene3D" id="1.10.287.470">
    <property type="entry name" value="Helix hairpin bin"/>
    <property type="match status" value="1"/>
</dbReference>
<comment type="similarity">
    <text evidence="1">Belongs to the membrane fusion protein (MFP) (TC 8.A.1) family.</text>
</comment>
<dbReference type="FunFam" id="2.40.30.170:FF:000010">
    <property type="entry name" value="Efflux RND transporter periplasmic adaptor subunit"/>
    <property type="match status" value="1"/>
</dbReference>
<proteinExistence type="inferred from homology"/>
<evidence type="ECO:0000259" key="3">
    <source>
        <dbReference type="Pfam" id="PF25954"/>
    </source>
</evidence>
<evidence type="ECO:0000313" key="5">
    <source>
        <dbReference type="EMBL" id="BBE17634.1"/>
    </source>
</evidence>
<dbReference type="NCBIfam" id="TIGR01730">
    <property type="entry name" value="RND_mfp"/>
    <property type="match status" value="1"/>
</dbReference>
<dbReference type="Pfam" id="PF25989">
    <property type="entry name" value="YknX_C"/>
    <property type="match status" value="1"/>
</dbReference>
<keyword evidence="6" id="KW-1185">Reference proteome</keyword>
<dbReference type="EMBL" id="AP018694">
    <property type="protein sequence ID" value="BBE17634.1"/>
    <property type="molecule type" value="Genomic_DNA"/>
</dbReference>
<dbReference type="Gene3D" id="2.40.420.20">
    <property type="match status" value="1"/>
</dbReference>
<dbReference type="Proteomes" id="UP001193389">
    <property type="component" value="Chromosome"/>
</dbReference>
<name>A0A5K7S8J6_9BACT</name>
<dbReference type="KEGG" id="anf:AQPE_1791"/>
<dbReference type="PROSITE" id="PS51257">
    <property type="entry name" value="PROKAR_LIPOPROTEIN"/>
    <property type="match status" value="1"/>
</dbReference>
<protein>
    <submittedName>
        <fullName evidence="5">Co/Zn/Cd efflux system membrane fusion protein</fullName>
    </submittedName>
</protein>
<dbReference type="Gene3D" id="2.40.50.100">
    <property type="match status" value="1"/>
</dbReference>
<dbReference type="GO" id="GO:1990281">
    <property type="term" value="C:efflux pump complex"/>
    <property type="evidence" value="ECO:0007669"/>
    <property type="project" value="TreeGrafter"/>
</dbReference>
<dbReference type="InterPro" id="IPR006143">
    <property type="entry name" value="RND_pump_MFP"/>
</dbReference>
<dbReference type="AlphaFoldDB" id="A0A5K7S8J6"/>
<dbReference type="InterPro" id="IPR058792">
    <property type="entry name" value="Beta-barrel_RND_2"/>
</dbReference>
<dbReference type="InterPro" id="IPR058637">
    <property type="entry name" value="YknX-like_C"/>
</dbReference>
<dbReference type="SUPFAM" id="SSF111369">
    <property type="entry name" value="HlyD-like secretion proteins"/>
    <property type="match status" value="1"/>
</dbReference>
<evidence type="ECO:0000256" key="2">
    <source>
        <dbReference type="SAM" id="SignalP"/>
    </source>
</evidence>
<sequence>MKPIHQFIALIALIGATTACNNQPANTTTELAVPVSVSDIKPKSIEKVINTTGTLNATKKTVLNTEMAGKYKLLVNPKTRRPFALGDLVENGQVIIQLEDAEYVNGIGLESKKLNLDITEQTMKKQQSLFEKGGVTQLDYRNSEVNYTNAKDAFERANLQLAKMSIRAPFKGVITDLPATTNGTQIATGAAVVSLMDYSIMTVEVNLPEKYINEVAIDQPVRIMNYTLPNDTLQGNVKELSPAISTETRTFKGVVQVANPELKLRPGMFAKADIVLARKDSVIVIPKEIIISSQRGKSVFIVDNGTATEKHITIGYETQTEAEITSGLKKNDRLVIKGFETLKNRSKVKIVK</sequence>
<reference evidence="5" key="1">
    <citation type="journal article" date="2020" name="Int. J. Syst. Evol. Microbiol.">
        <title>Aquipluma nitroreducens gen. nov. sp. nov., a novel facultatively anaerobic bacterium isolated from a freshwater lake.</title>
        <authorList>
            <person name="Watanabe M."/>
            <person name="Kojima H."/>
            <person name="Fukui M."/>
        </authorList>
    </citation>
    <scope>NUCLEOTIDE SEQUENCE</scope>
    <source>
        <strain evidence="5">MeG22</strain>
    </source>
</reference>
<dbReference type="Gene3D" id="2.40.30.170">
    <property type="match status" value="1"/>
</dbReference>
<feature type="domain" description="CusB-like beta-barrel" evidence="3">
    <location>
        <begin position="203"/>
        <end position="274"/>
    </location>
</feature>
<gene>
    <name evidence="5" type="ORF">AQPE_1791</name>
</gene>
<feature type="domain" description="YknX-like C-terminal permuted SH3-like" evidence="4">
    <location>
        <begin position="282"/>
        <end position="349"/>
    </location>
</feature>
<organism evidence="5 6">
    <name type="scientific">Aquipluma nitroreducens</name>
    <dbReference type="NCBI Taxonomy" id="2010828"/>
    <lineage>
        <taxon>Bacteria</taxon>
        <taxon>Pseudomonadati</taxon>
        <taxon>Bacteroidota</taxon>
        <taxon>Bacteroidia</taxon>
        <taxon>Marinilabiliales</taxon>
        <taxon>Prolixibacteraceae</taxon>
        <taxon>Aquipluma</taxon>
    </lineage>
</organism>
<feature type="chain" id="PRO_5024385200" evidence="2">
    <location>
        <begin position="22"/>
        <end position="352"/>
    </location>
</feature>
<accession>A0A5K7S8J6</accession>
<keyword evidence="2" id="KW-0732">Signal</keyword>
<dbReference type="PANTHER" id="PTHR30469">
    <property type="entry name" value="MULTIDRUG RESISTANCE PROTEIN MDTA"/>
    <property type="match status" value="1"/>
</dbReference>
<dbReference type="Pfam" id="PF25954">
    <property type="entry name" value="Beta-barrel_RND_2"/>
    <property type="match status" value="1"/>
</dbReference>